<feature type="domain" description="Mycothiol-dependent maleylpyruvate isomerase metal-binding" evidence="1">
    <location>
        <begin position="25"/>
        <end position="160"/>
    </location>
</feature>
<evidence type="ECO:0000259" key="1">
    <source>
        <dbReference type="Pfam" id="PF11716"/>
    </source>
</evidence>
<sequence>MPSVEEQSELPGAGDMRPVRLRKLEATQRLLGDTIAIDERSWQEPCHLPGWTRAHVATHLARNADAFTRVAAGMMTGINTPLYISERERFNDIERGSERRALDLQVDLDTSAGRLYHGLDELGDIDGSRLVEISPGRKLRIDLLPLARLREVALHHVDLACGFTVLDMDDDIARWVLEWTCYWIGDDPRLAPLQIESTSGFHTRLGGTGRPTAVGGSDALLLGWLTNRLPDDPSVAKTLPALPEGWWA</sequence>
<organism evidence="2">
    <name type="scientific">Propionibacterium freudenreichii subsp. freudenreichii</name>
    <dbReference type="NCBI Taxonomy" id="66712"/>
    <lineage>
        <taxon>Bacteria</taxon>
        <taxon>Bacillati</taxon>
        <taxon>Actinomycetota</taxon>
        <taxon>Actinomycetes</taxon>
        <taxon>Propionibacteriales</taxon>
        <taxon>Propionibacteriaceae</taxon>
        <taxon>Propionibacterium</taxon>
    </lineage>
</organism>
<dbReference type="Gene3D" id="1.20.120.450">
    <property type="entry name" value="dinb family like domain"/>
    <property type="match status" value="1"/>
</dbReference>
<reference evidence="2" key="1">
    <citation type="submission" date="2014-08" db="EMBL/GenBank/DDBJ databases">
        <authorList>
            <person name="Falentin Helene"/>
        </authorList>
    </citation>
    <scope>NUCLEOTIDE SEQUENCE</scope>
</reference>
<dbReference type="AlphaFoldDB" id="A0A0B7P188"/>
<protein>
    <recommendedName>
        <fullName evidence="1">Mycothiol-dependent maleylpyruvate isomerase metal-binding domain-containing protein</fullName>
    </recommendedName>
</protein>
<dbReference type="InterPro" id="IPR024344">
    <property type="entry name" value="MDMPI_metal-binding"/>
</dbReference>
<proteinExistence type="predicted"/>
<gene>
    <name evidence="2" type="ORF">PFCIRM138_01665</name>
</gene>
<dbReference type="InterPro" id="IPR034660">
    <property type="entry name" value="DinB/YfiT-like"/>
</dbReference>
<dbReference type="InterPro" id="IPR017517">
    <property type="entry name" value="Maleyloyr_isom"/>
</dbReference>
<accession>A0A0B7P188</accession>
<dbReference type="SUPFAM" id="SSF109854">
    <property type="entry name" value="DinB/YfiT-like putative metalloenzymes"/>
    <property type="match status" value="1"/>
</dbReference>
<name>A0A0B7P188_PROFF</name>
<evidence type="ECO:0000313" key="2">
    <source>
        <dbReference type="EMBL" id="CEP27452.1"/>
    </source>
</evidence>
<dbReference type="Pfam" id="PF11716">
    <property type="entry name" value="MDMPI_N"/>
    <property type="match status" value="1"/>
</dbReference>
<dbReference type="NCBIfam" id="TIGR03083">
    <property type="entry name" value="maleylpyruvate isomerase family mycothiol-dependent enzyme"/>
    <property type="match status" value="1"/>
</dbReference>
<dbReference type="EMBL" id="LM676436">
    <property type="protein sequence ID" value="CEP27452.1"/>
    <property type="molecule type" value="Genomic_DNA"/>
</dbReference>
<dbReference type="GO" id="GO:0046872">
    <property type="term" value="F:metal ion binding"/>
    <property type="evidence" value="ECO:0007669"/>
    <property type="project" value="InterPro"/>
</dbReference>